<sequence length="731" mass="84864">MSKLNIRAVRSYRSDKSVILDLSKRINLVYGQNGSGKSTISGYFYKSDDEAYKNCSFECNDEYKFIVYNSQFVEDSFYNKSEQPGIFTLSQENKEVMEAIELNNGKIASLKKKLSSISSELEKKEEMIDKVKDSYQTDIWNKTAHIRKKDGGLGELMVGFLQKATFFQRVSQQIDMEDTDTLNLTFEYGKLKDNKNTTYDTIVMPPIPKLSDEQINILSLSLTASGDSYLSVLIDKLGNADWIRTGLVYIEDEHCPFCQEKTINEHFKSEVKKVFDDSYDKTIHEITKIYTTYKEATHNYVDAIKASVSSNSYITDKNEIFNIVDDCNVIFQSNLKSIQEKLDKPSQCIDFVIENPSLYILIQKIENYNSEIHEINLKVNNYDVSVNELKTKLWRAIRFICNDLIETYSKQLLDLNAERENILSKNRGGLDDIEKLSSEVISLSQKVSNIDETIRKINRTLKSLGIVHFKLKKKEESDFFQICRDNGIENNIYKTLSEGEKTLITFLYFLELCDGRLGSETNSSKEKLIVIDDPISSLSHDYIYEISSLIHHRLIKKNENTKIVILTHNLFFFQELIKVAPTKKDVFDKKYQLYRVIKDQYSDILTINRDEIKNEYEALWMVLKDVKQGKLNPIVLPNIMRNILEYYFSFSCKMEKLSEELDNLVSSETDINYKTFYRYINRGSHSDSINISNLGQISANKYLEMFEGIFKKTNDEKHFNKMLGLEIEEVV</sequence>
<dbReference type="EMBL" id="CAAHDC010000014">
    <property type="protein sequence ID" value="VGM39149.1"/>
    <property type="molecule type" value="Genomic_DNA"/>
</dbReference>
<organism evidence="3">
    <name type="scientific">Klebsiella pneumoniae</name>
    <dbReference type="NCBI Taxonomy" id="573"/>
    <lineage>
        <taxon>Bacteria</taxon>
        <taxon>Pseudomonadati</taxon>
        <taxon>Pseudomonadota</taxon>
        <taxon>Gammaproteobacteria</taxon>
        <taxon>Enterobacterales</taxon>
        <taxon>Enterobacteriaceae</taxon>
        <taxon>Klebsiella/Raoultella group</taxon>
        <taxon>Klebsiella</taxon>
        <taxon>Klebsiella pneumoniae complex</taxon>
    </lineage>
</organism>
<accession>A0A486UK16</accession>
<dbReference type="InterPro" id="IPR027417">
    <property type="entry name" value="P-loop_NTPase"/>
</dbReference>
<dbReference type="PANTHER" id="PTHR32182">
    <property type="entry name" value="DNA REPLICATION AND REPAIR PROTEIN RECF"/>
    <property type="match status" value="1"/>
</dbReference>
<dbReference type="PANTHER" id="PTHR32182:SF22">
    <property type="entry name" value="ATP-DEPENDENT ENDONUCLEASE, OLD FAMILY-RELATED"/>
    <property type="match status" value="1"/>
</dbReference>
<proteinExistence type="predicted"/>
<dbReference type="SUPFAM" id="SSF52540">
    <property type="entry name" value="P-loop containing nucleoside triphosphate hydrolases"/>
    <property type="match status" value="2"/>
</dbReference>
<evidence type="ECO:0000313" key="3">
    <source>
        <dbReference type="EMBL" id="VGM39149.1"/>
    </source>
</evidence>
<dbReference type="GO" id="GO:0000731">
    <property type="term" value="P:DNA synthesis involved in DNA repair"/>
    <property type="evidence" value="ECO:0007669"/>
    <property type="project" value="TreeGrafter"/>
</dbReference>
<feature type="domain" description="Protein CR006 P-loop" evidence="2">
    <location>
        <begin position="10"/>
        <end position="711"/>
    </location>
</feature>
<protein>
    <submittedName>
        <fullName evidence="3">Uncharacterized protein conserved in bacteria</fullName>
    </submittedName>
</protein>
<gene>
    <name evidence="3" type="ORF">SAMEA4873556_04017</name>
</gene>
<feature type="coiled-coil region" evidence="1">
    <location>
        <begin position="107"/>
        <end position="134"/>
    </location>
</feature>
<keyword evidence="1" id="KW-0175">Coiled coil</keyword>
<dbReference type="RefSeq" id="WP_032417539.1">
    <property type="nucleotide sequence ID" value="NZ_BIGV01000004.1"/>
</dbReference>
<reference evidence="3" key="1">
    <citation type="submission" date="2019-03" db="EMBL/GenBank/DDBJ databases">
        <authorList>
            <consortium name="Pathogen Informatics"/>
        </authorList>
    </citation>
    <scope>NUCLEOTIDE SEQUENCE</scope>
    <source>
        <strain evidence="3">5012STDY7626355</strain>
    </source>
</reference>
<dbReference type="Pfam" id="PF13166">
    <property type="entry name" value="AAA_13"/>
    <property type="match status" value="1"/>
</dbReference>
<name>A0A486UK16_KLEPN</name>
<dbReference type="InterPro" id="IPR026866">
    <property type="entry name" value="CR006_AAA"/>
</dbReference>
<dbReference type="GO" id="GO:0006302">
    <property type="term" value="P:double-strand break repair"/>
    <property type="evidence" value="ECO:0007669"/>
    <property type="project" value="TreeGrafter"/>
</dbReference>
<dbReference type="Gene3D" id="3.40.50.300">
    <property type="entry name" value="P-loop containing nucleotide triphosphate hydrolases"/>
    <property type="match status" value="2"/>
</dbReference>
<evidence type="ECO:0000256" key="1">
    <source>
        <dbReference type="SAM" id="Coils"/>
    </source>
</evidence>
<dbReference type="AlphaFoldDB" id="A0A486UK16"/>
<evidence type="ECO:0000259" key="2">
    <source>
        <dbReference type="Pfam" id="PF13166"/>
    </source>
</evidence>